<reference evidence="2" key="2">
    <citation type="submission" date="2023-05" db="EMBL/GenBank/DDBJ databases">
        <authorList>
            <consortium name="Lawrence Berkeley National Laboratory"/>
            <person name="Steindorff A."/>
            <person name="Hensen N."/>
            <person name="Bonometti L."/>
            <person name="Westerberg I."/>
            <person name="Brannstrom I.O."/>
            <person name="Guillou S."/>
            <person name="Cros-Aarteil S."/>
            <person name="Calhoun S."/>
            <person name="Haridas S."/>
            <person name="Kuo A."/>
            <person name="Mondo S."/>
            <person name="Pangilinan J."/>
            <person name="Riley R."/>
            <person name="Labutti K."/>
            <person name="Andreopoulos B."/>
            <person name="Lipzen A."/>
            <person name="Chen C."/>
            <person name="Yanf M."/>
            <person name="Daum C."/>
            <person name="Ng V."/>
            <person name="Clum A."/>
            <person name="Ohm R."/>
            <person name="Martin F."/>
            <person name="Silar P."/>
            <person name="Natvig D."/>
            <person name="Lalanne C."/>
            <person name="Gautier V."/>
            <person name="Ament-Velasquez S.L."/>
            <person name="Kruys A."/>
            <person name="Hutchinson M.I."/>
            <person name="Powell A.J."/>
            <person name="Barry K."/>
            <person name="Miller A.N."/>
            <person name="Grigoriev I.V."/>
            <person name="Debuchy R."/>
            <person name="Gladieux P."/>
            <person name="Thoren M.H."/>
            <person name="Johannesson H."/>
        </authorList>
    </citation>
    <scope>NUCLEOTIDE SEQUENCE</scope>
    <source>
        <strain evidence="2">PSN309</strain>
    </source>
</reference>
<keyword evidence="3" id="KW-1185">Reference proteome</keyword>
<dbReference type="AlphaFoldDB" id="A0AAN7AGV4"/>
<comment type="caution">
    <text evidence="2">The sequence shown here is derived from an EMBL/GenBank/DDBJ whole genome shotgun (WGS) entry which is preliminary data.</text>
</comment>
<sequence length="267" mass="29316">MRLHQGPVPTQLGPFPPSARTLSTPSRAADMIEAQVTTSQTSKQTNNGNTAGFRRLCSLFSPTWGIPRKSACLSATLRNQCVNCRNIESLSQSPGLGVDAKRQCAAGPSDPIIPYLADRTDPRTHAHTRRHPHFTSPHLPPVSFIGGPFLLLLLPQRSGSGKVEAEAWCVSRRFMETSARGRRTGRLTQVLCSCFHHTRPLSPDSVHRVHTWPNPTLLHGLRVVHVPYPMMVLYSDKSNLLCRQPTPASLDIGNASAAPHEYLSCPQ</sequence>
<evidence type="ECO:0000256" key="1">
    <source>
        <dbReference type="SAM" id="MobiDB-lite"/>
    </source>
</evidence>
<name>A0AAN7AGV4_9PEZI</name>
<accession>A0AAN7AGV4</accession>
<protein>
    <submittedName>
        <fullName evidence="2">Uncharacterized protein</fullName>
    </submittedName>
</protein>
<proteinExistence type="predicted"/>
<reference evidence="2" key="1">
    <citation type="journal article" date="2023" name="Mol. Phylogenet. Evol.">
        <title>Genome-scale phylogeny and comparative genomics of the fungal order Sordariales.</title>
        <authorList>
            <person name="Hensen N."/>
            <person name="Bonometti L."/>
            <person name="Westerberg I."/>
            <person name="Brannstrom I.O."/>
            <person name="Guillou S."/>
            <person name="Cros-Aarteil S."/>
            <person name="Calhoun S."/>
            <person name="Haridas S."/>
            <person name="Kuo A."/>
            <person name="Mondo S."/>
            <person name="Pangilinan J."/>
            <person name="Riley R."/>
            <person name="LaButti K."/>
            <person name="Andreopoulos B."/>
            <person name="Lipzen A."/>
            <person name="Chen C."/>
            <person name="Yan M."/>
            <person name="Daum C."/>
            <person name="Ng V."/>
            <person name="Clum A."/>
            <person name="Steindorff A."/>
            <person name="Ohm R.A."/>
            <person name="Martin F."/>
            <person name="Silar P."/>
            <person name="Natvig D.O."/>
            <person name="Lalanne C."/>
            <person name="Gautier V."/>
            <person name="Ament-Velasquez S.L."/>
            <person name="Kruys A."/>
            <person name="Hutchinson M.I."/>
            <person name="Powell A.J."/>
            <person name="Barry K."/>
            <person name="Miller A.N."/>
            <person name="Grigoriev I.V."/>
            <person name="Debuchy R."/>
            <person name="Gladieux P."/>
            <person name="Hiltunen Thoren M."/>
            <person name="Johannesson H."/>
        </authorList>
    </citation>
    <scope>NUCLEOTIDE SEQUENCE</scope>
    <source>
        <strain evidence="2">PSN309</strain>
    </source>
</reference>
<dbReference type="Proteomes" id="UP001302126">
    <property type="component" value="Unassembled WGS sequence"/>
</dbReference>
<evidence type="ECO:0000313" key="2">
    <source>
        <dbReference type="EMBL" id="KAK4186129.1"/>
    </source>
</evidence>
<feature type="region of interest" description="Disordered" evidence="1">
    <location>
        <begin position="1"/>
        <end position="24"/>
    </location>
</feature>
<gene>
    <name evidence="2" type="ORF">QBC35DRAFT_284420</name>
</gene>
<dbReference type="EMBL" id="MU864431">
    <property type="protein sequence ID" value="KAK4186129.1"/>
    <property type="molecule type" value="Genomic_DNA"/>
</dbReference>
<organism evidence="2 3">
    <name type="scientific">Podospora australis</name>
    <dbReference type="NCBI Taxonomy" id="1536484"/>
    <lineage>
        <taxon>Eukaryota</taxon>
        <taxon>Fungi</taxon>
        <taxon>Dikarya</taxon>
        <taxon>Ascomycota</taxon>
        <taxon>Pezizomycotina</taxon>
        <taxon>Sordariomycetes</taxon>
        <taxon>Sordariomycetidae</taxon>
        <taxon>Sordariales</taxon>
        <taxon>Podosporaceae</taxon>
        <taxon>Podospora</taxon>
    </lineage>
</organism>
<evidence type="ECO:0000313" key="3">
    <source>
        <dbReference type="Proteomes" id="UP001302126"/>
    </source>
</evidence>